<sequence>MLSNKTKQTNKIIDGDRSAFPIGRGRWSDIISWSTYLFIITQNKVIFIRKGSMQLSHRNTFWIVKALGCIDESRPKHFSVQQISPPISSNTNKKSSHPTDPAIISF</sequence>
<evidence type="ECO:0000313" key="3">
    <source>
        <dbReference type="WBParaSite" id="PgR080_g038_t01"/>
    </source>
</evidence>
<feature type="region of interest" description="Disordered" evidence="1">
    <location>
        <begin position="82"/>
        <end position="106"/>
    </location>
</feature>
<dbReference type="WBParaSite" id="PgR080_g038_t01">
    <property type="protein sequence ID" value="PgR080_g038_t01"/>
    <property type="gene ID" value="PgR080_g038"/>
</dbReference>
<keyword evidence="2" id="KW-1185">Reference proteome</keyword>
<dbReference type="Proteomes" id="UP000887569">
    <property type="component" value="Unplaced"/>
</dbReference>
<dbReference type="AlphaFoldDB" id="A0A915C271"/>
<proteinExistence type="predicted"/>
<protein>
    <submittedName>
        <fullName evidence="3">Uncharacterized protein</fullName>
    </submittedName>
</protein>
<evidence type="ECO:0000256" key="1">
    <source>
        <dbReference type="SAM" id="MobiDB-lite"/>
    </source>
</evidence>
<organism evidence="2 3">
    <name type="scientific">Parascaris univalens</name>
    <name type="common">Nematode worm</name>
    <dbReference type="NCBI Taxonomy" id="6257"/>
    <lineage>
        <taxon>Eukaryota</taxon>
        <taxon>Metazoa</taxon>
        <taxon>Ecdysozoa</taxon>
        <taxon>Nematoda</taxon>
        <taxon>Chromadorea</taxon>
        <taxon>Rhabditida</taxon>
        <taxon>Spirurina</taxon>
        <taxon>Ascaridomorpha</taxon>
        <taxon>Ascaridoidea</taxon>
        <taxon>Ascarididae</taxon>
        <taxon>Parascaris</taxon>
    </lineage>
</organism>
<name>A0A915C271_PARUN</name>
<feature type="compositionally biased region" description="Polar residues" evidence="1">
    <location>
        <begin position="82"/>
        <end position="93"/>
    </location>
</feature>
<reference evidence="3" key="1">
    <citation type="submission" date="2022-11" db="UniProtKB">
        <authorList>
            <consortium name="WormBaseParasite"/>
        </authorList>
    </citation>
    <scope>IDENTIFICATION</scope>
</reference>
<evidence type="ECO:0000313" key="2">
    <source>
        <dbReference type="Proteomes" id="UP000887569"/>
    </source>
</evidence>
<accession>A0A915C271</accession>